<dbReference type="SUPFAM" id="SSF52374">
    <property type="entry name" value="Nucleotidylyl transferase"/>
    <property type="match status" value="1"/>
</dbReference>
<feature type="binding site" evidence="2">
    <location>
        <begin position="7"/>
        <end position="20"/>
    </location>
    <ligand>
        <name>ATP</name>
        <dbReference type="ChEBI" id="CHEBI:30616"/>
    </ligand>
</feature>
<keyword evidence="2" id="KW-0067">ATP-binding</keyword>
<comment type="catalytic activity">
    <reaction evidence="2">
        <text>cytidine(34) in elongator tRNA(Met) + acetate + ATP = N(4)-acetylcytidine(34) in elongator tRNA(Met) + AMP + diphosphate</text>
        <dbReference type="Rhea" id="RHEA:58144"/>
        <dbReference type="Rhea" id="RHEA-COMP:10693"/>
        <dbReference type="Rhea" id="RHEA-COMP:10694"/>
        <dbReference type="ChEBI" id="CHEBI:30089"/>
        <dbReference type="ChEBI" id="CHEBI:30616"/>
        <dbReference type="ChEBI" id="CHEBI:33019"/>
        <dbReference type="ChEBI" id="CHEBI:74900"/>
        <dbReference type="ChEBI" id="CHEBI:82748"/>
        <dbReference type="ChEBI" id="CHEBI:456215"/>
    </reaction>
</comment>
<evidence type="ECO:0000313" key="4">
    <source>
        <dbReference type="Proteomes" id="UP001637996"/>
    </source>
</evidence>
<organism evidence="3 4">
    <name type="scientific">Anaerococcus martiniensis</name>
    <dbReference type="NCBI Taxonomy" id="3115615"/>
    <lineage>
        <taxon>Bacteria</taxon>
        <taxon>Bacillati</taxon>
        <taxon>Bacillota</taxon>
        <taxon>Tissierellia</taxon>
        <taxon>Tissierellales</taxon>
        <taxon>Peptoniphilaceae</taxon>
        <taxon>Anaerococcus</taxon>
    </lineage>
</organism>
<proteinExistence type="inferred from homology"/>
<name>A0ABW9M5C9_9FIRM</name>
<keyword evidence="2" id="KW-0436">Ligase</keyword>
<feature type="binding site" evidence="2">
    <location>
        <begin position="183"/>
        <end position="184"/>
    </location>
    <ligand>
        <name>ATP</name>
        <dbReference type="ChEBI" id="CHEBI:30616"/>
    </ligand>
</feature>
<dbReference type="EMBL" id="JBGMEI010000001">
    <property type="protein sequence ID" value="MFO3664668.1"/>
    <property type="molecule type" value="Genomic_DNA"/>
</dbReference>
<keyword evidence="2" id="KW-0694">RNA-binding</keyword>
<feature type="binding site" evidence="2">
    <location>
        <position position="101"/>
    </location>
    <ligand>
        <name>ATP</name>
        <dbReference type="ChEBI" id="CHEBI:30616"/>
    </ligand>
</feature>
<protein>
    <recommendedName>
        <fullName evidence="2">tRNA(Met) cytidine acetate ligase</fullName>
        <ecNumber evidence="2">6.3.4.-</ecNumber>
    </recommendedName>
</protein>
<dbReference type="PANTHER" id="PTHR37825:SF1">
    <property type="entry name" value="TRNA(MET) CYTIDINE ACETATE LIGASE"/>
    <property type="match status" value="1"/>
</dbReference>
<dbReference type="InterPro" id="IPR008513">
    <property type="entry name" value="tRNA(Met)_cyd_acetate_ligase"/>
</dbReference>
<dbReference type="PANTHER" id="PTHR37825">
    <property type="entry name" value="TRNA(MET) CYTIDINE ACETATE LIGASE"/>
    <property type="match status" value="1"/>
</dbReference>
<accession>A0ABW9M5C9</accession>
<feature type="binding site" evidence="2">
    <location>
        <position position="158"/>
    </location>
    <ligand>
        <name>ATP</name>
        <dbReference type="ChEBI" id="CHEBI:30616"/>
    </ligand>
</feature>
<dbReference type="HAMAP" id="MF_01539">
    <property type="entry name" value="TmcAL"/>
    <property type="match status" value="1"/>
</dbReference>
<comment type="subcellular location">
    <subcellularLocation>
        <location evidence="2">Cytoplasm</location>
    </subcellularLocation>
</comment>
<comment type="caution">
    <text evidence="3">The sequence shown here is derived from an EMBL/GenBank/DDBJ whole genome shotgun (WGS) entry which is preliminary data.</text>
</comment>
<evidence type="ECO:0000313" key="3">
    <source>
        <dbReference type="EMBL" id="MFO3664668.1"/>
    </source>
</evidence>
<comment type="similarity">
    <text evidence="2">Belongs to the TmcAL family.</text>
</comment>
<comment type="function">
    <text evidence="2">Catalyzes the formation of N(4)-acetylcytidine (ac(4)C) at the wobble position of elongator tRNA(Met), using acetate and ATP as substrates. First activates an acetate ion to form acetyladenylate (Ac-AMP) and then transfers the acetyl group to tRNA to form ac(4)C34.</text>
</comment>
<sequence length="385" mass="44718">MKTLAIISEFNPFHKGHKYLLDEAKKQTNAELSLSIMSGDYVQRGEPAIIDKFSRADSAMKAGFDMVVEMPSFISLQSAEYFAIGSIKILEKIGIDYLCFGIEKLNPDEFLEKVDILIEKSYELEELTKNNLHNSSFTKARYDATCQLLGENNFITSNNILALEYIRAIRKIDSKIKPVPIKRISSLNKESELKKENISSSTAIRKNIFNDYKDHVPNFSYEVIEESIQKFGIPSMDYEYEIFKYLLLIEQKPMDNILGYEDGIENYLWKIAVKNQNFSSFLEEATTKRYTSSRIKRLMLNFILENESHLNDCDINFYKVLAFNEKSEYIFRNSKSMPVLTKKDMDRLTGNDKKVLTQMLKASNLYNISTGRDLNQDFTKKIRRY</sequence>
<gene>
    <name evidence="2" type="primary">tmcAL</name>
    <name evidence="3" type="ORF">ACCQ41_00130</name>
</gene>
<keyword evidence="1 2" id="KW-0819">tRNA processing</keyword>
<reference evidence="3 4" key="1">
    <citation type="journal article" date="2025" name="Anaerobe">
        <title>Description of Anaerococcus kampingiae sp. nov., Anaerococcus groningensis sp. nov., Anaerococcus martiniensis sp. nov., and Anaerococcus cruorum sp. nov., isolated from human clinical specimens.</title>
        <authorList>
            <person name="Boiten K.E."/>
            <person name="Meijer J."/>
            <person name="van Wezel E.M."/>
            <person name="Veloo A.C.M."/>
        </authorList>
    </citation>
    <scope>NUCLEOTIDE SEQUENCE [LARGE SCALE GENOMIC DNA]</scope>
    <source>
        <strain evidence="3 4">ENR0831</strain>
    </source>
</reference>
<dbReference type="Proteomes" id="UP001637996">
    <property type="component" value="Unassembled WGS sequence"/>
</dbReference>
<dbReference type="InterPro" id="IPR014729">
    <property type="entry name" value="Rossmann-like_a/b/a_fold"/>
</dbReference>
<evidence type="ECO:0000256" key="2">
    <source>
        <dbReference type="HAMAP-Rule" id="MF_01539"/>
    </source>
</evidence>
<keyword evidence="2" id="KW-0820">tRNA-binding</keyword>
<keyword evidence="2" id="KW-0547">Nucleotide-binding</keyword>
<evidence type="ECO:0000256" key="1">
    <source>
        <dbReference type="ARBA" id="ARBA00022694"/>
    </source>
</evidence>
<keyword evidence="4" id="KW-1185">Reference proteome</keyword>
<dbReference type="RefSeq" id="WP_410030472.1">
    <property type="nucleotide sequence ID" value="NZ_JBGMEI010000001.1"/>
</dbReference>
<dbReference type="EC" id="6.3.4.-" evidence="2"/>
<dbReference type="Pfam" id="PF05636">
    <property type="entry name" value="HIGH_NTase1"/>
    <property type="match status" value="1"/>
</dbReference>
<keyword evidence="2" id="KW-0963">Cytoplasm</keyword>
<dbReference type="Gene3D" id="3.40.50.620">
    <property type="entry name" value="HUPs"/>
    <property type="match status" value="1"/>
</dbReference>